<organism evidence="1 2">
    <name type="scientific">Olpidium bornovanus</name>
    <dbReference type="NCBI Taxonomy" id="278681"/>
    <lineage>
        <taxon>Eukaryota</taxon>
        <taxon>Fungi</taxon>
        <taxon>Fungi incertae sedis</taxon>
        <taxon>Olpidiomycota</taxon>
        <taxon>Olpidiomycotina</taxon>
        <taxon>Olpidiomycetes</taxon>
        <taxon>Olpidiales</taxon>
        <taxon>Olpidiaceae</taxon>
        <taxon>Olpidium</taxon>
    </lineage>
</organism>
<proteinExistence type="predicted"/>
<reference evidence="1 2" key="1">
    <citation type="journal article" name="Sci. Rep.">
        <title>Genome-scale phylogenetic analyses confirm Olpidium as the closest living zoosporic fungus to the non-flagellated, terrestrial fungi.</title>
        <authorList>
            <person name="Chang Y."/>
            <person name="Rochon D."/>
            <person name="Sekimoto S."/>
            <person name="Wang Y."/>
            <person name="Chovatia M."/>
            <person name="Sandor L."/>
            <person name="Salamov A."/>
            <person name="Grigoriev I.V."/>
            <person name="Stajich J.E."/>
            <person name="Spatafora J.W."/>
        </authorList>
    </citation>
    <scope>NUCLEOTIDE SEQUENCE [LARGE SCALE GENOMIC DNA]</scope>
    <source>
        <strain evidence="1">S191</strain>
    </source>
</reference>
<dbReference type="EMBL" id="JAEFCI010008402">
    <property type="protein sequence ID" value="KAG5458487.1"/>
    <property type="molecule type" value="Genomic_DNA"/>
</dbReference>
<dbReference type="AlphaFoldDB" id="A0A8H7ZSD0"/>
<accession>A0A8H7ZSD0</accession>
<name>A0A8H7ZSD0_9FUNG</name>
<keyword evidence="2" id="KW-1185">Reference proteome</keyword>
<dbReference type="OrthoDB" id="421075at2759"/>
<sequence length="165" mass="18684">MRPNSKDGRKLYDVTNKLADLFHRTKAPDQWVEVWMAFTSGSPFYGVLRSVQGVLDELAAWRKIAEFQNQEDLDTIRREVETRRKRLGADPLAVLKAKVENEVYARSKLAESYEHIMALSEGSELVEVQSKFLAFLMKKLAAVEASQKSDLRAKLINTAVELLGG</sequence>
<protein>
    <submittedName>
        <fullName evidence="1">Uncharacterized protein</fullName>
    </submittedName>
</protein>
<feature type="non-terminal residue" evidence="1">
    <location>
        <position position="165"/>
    </location>
</feature>
<evidence type="ECO:0000313" key="2">
    <source>
        <dbReference type="Proteomes" id="UP000673691"/>
    </source>
</evidence>
<comment type="caution">
    <text evidence="1">The sequence shown here is derived from an EMBL/GenBank/DDBJ whole genome shotgun (WGS) entry which is preliminary data.</text>
</comment>
<dbReference type="Proteomes" id="UP000673691">
    <property type="component" value="Unassembled WGS sequence"/>
</dbReference>
<evidence type="ECO:0000313" key="1">
    <source>
        <dbReference type="EMBL" id="KAG5458487.1"/>
    </source>
</evidence>
<gene>
    <name evidence="1" type="ORF">BJ554DRAFT_1273</name>
</gene>